<keyword evidence="9" id="KW-0594">Phospholipid biosynthesis</keyword>
<dbReference type="InterPro" id="IPR050324">
    <property type="entry name" value="CDP-alcohol_PTase-I"/>
</dbReference>
<gene>
    <name evidence="13" type="ORF">ACFSR2_09400</name>
</gene>
<keyword evidence="10" id="KW-1208">Phospholipid metabolism</keyword>
<evidence type="ECO:0000256" key="11">
    <source>
        <dbReference type="RuleBase" id="RU003750"/>
    </source>
</evidence>
<evidence type="ECO:0000256" key="12">
    <source>
        <dbReference type="SAM" id="Phobius"/>
    </source>
</evidence>
<feature type="transmembrane region" description="Helical" evidence="12">
    <location>
        <begin position="140"/>
        <end position="159"/>
    </location>
</feature>
<evidence type="ECO:0000256" key="5">
    <source>
        <dbReference type="ARBA" id="ARBA00022692"/>
    </source>
</evidence>
<keyword evidence="14" id="KW-1185">Reference proteome</keyword>
<dbReference type="Proteomes" id="UP001597510">
    <property type="component" value="Unassembled WGS sequence"/>
</dbReference>
<comment type="caution">
    <text evidence="13">The sequence shown here is derived from an EMBL/GenBank/DDBJ whole genome shotgun (WGS) entry which is preliminary data.</text>
</comment>
<dbReference type="InterPro" id="IPR048254">
    <property type="entry name" value="CDP_ALCOHOL_P_TRANSF_CS"/>
</dbReference>
<feature type="transmembrane region" description="Helical" evidence="12">
    <location>
        <begin position="66"/>
        <end position="86"/>
    </location>
</feature>
<keyword evidence="8 12" id="KW-0472">Membrane</keyword>
<feature type="transmembrane region" description="Helical" evidence="12">
    <location>
        <begin position="165"/>
        <end position="188"/>
    </location>
</feature>
<evidence type="ECO:0000256" key="3">
    <source>
        <dbReference type="ARBA" id="ARBA00022516"/>
    </source>
</evidence>
<comment type="subcellular location">
    <subcellularLocation>
        <location evidence="1">Membrane</location>
        <topology evidence="1">Multi-pass membrane protein</topology>
    </subcellularLocation>
</comment>
<feature type="transmembrane region" description="Helical" evidence="12">
    <location>
        <begin position="209"/>
        <end position="237"/>
    </location>
</feature>
<feature type="transmembrane region" description="Helical" evidence="12">
    <location>
        <begin position="106"/>
        <end position="128"/>
    </location>
</feature>
<evidence type="ECO:0000256" key="2">
    <source>
        <dbReference type="ARBA" id="ARBA00010441"/>
    </source>
</evidence>
<comment type="similarity">
    <text evidence="2 11">Belongs to the CDP-alcohol phosphatidyltransferase class-I family.</text>
</comment>
<dbReference type="Gene3D" id="1.20.120.1760">
    <property type="match status" value="1"/>
</dbReference>
<dbReference type="PROSITE" id="PS51257">
    <property type="entry name" value="PROKAR_LIPOPROTEIN"/>
    <property type="match status" value="1"/>
</dbReference>
<organism evidence="13 14">
    <name type="scientific">Emticicia soli</name>
    <dbReference type="NCBI Taxonomy" id="2027878"/>
    <lineage>
        <taxon>Bacteria</taxon>
        <taxon>Pseudomonadati</taxon>
        <taxon>Bacteroidota</taxon>
        <taxon>Cytophagia</taxon>
        <taxon>Cytophagales</taxon>
        <taxon>Leadbetterellaceae</taxon>
        <taxon>Emticicia</taxon>
    </lineage>
</organism>
<evidence type="ECO:0000256" key="8">
    <source>
        <dbReference type="ARBA" id="ARBA00023136"/>
    </source>
</evidence>
<dbReference type="RefSeq" id="WP_340234817.1">
    <property type="nucleotide sequence ID" value="NZ_JBBEWC010000003.1"/>
</dbReference>
<name>A0ABW5J7U8_9BACT</name>
<proteinExistence type="inferred from homology"/>
<dbReference type="InterPro" id="IPR043130">
    <property type="entry name" value="CDP-OH_PTrfase_TM_dom"/>
</dbReference>
<dbReference type="Pfam" id="PF01066">
    <property type="entry name" value="CDP-OH_P_transf"/>
    <property type="match status" value="1"/>
</dbReference>
<keyword evidence="7" id="KW-0443">Lipid metabolism</keyword>
<evidence type="ECO:0000313" key="13">
    <source>
        <dbReference type="EMBL" id="MFD2521097.1"/>
    </source>
</evidence>
<protein>
    <submittedName>
        <fullName evidence="13">CDP-alcohol phosphatidyltransferase family protein</fullName>
    </submittedName>
</protein>
<keyword evidence="5 12" id="KW-0812">Transmembrane</keyword>
<feature type="transmembrane region" description="Helical" evidence="12">
    <location>
        <begin position="32"/>
        <end position="54"/>
    </location>
</feature>
<reference evidence="14" key="1">
    <citation type="journal article" date="2019" name="Int. J. Syst. Evol. Microbiol.">
        <title>The Global Catalogue of Microorganisms (GCM) 10K type strain sequencing project: providing services to taxonomists for standard genome sequencing and annotation.</title>
        <authorList>
            <consortium name="The Broad Institute Genomics Platform"/>
            <consortium name="The Broad Institute Genome Sequencing Center for Infectious Disease"/>
            <person name="Wu L."/>
            <person name="Ma J."/>
        </authorList>
    </citation>
    <scope>NUCLEOTIDE SEQUENCE [LARGE SCALE GENOMIC DNA]</scope>
    <source>
        <strain evidence="14">KCTC 52344</strain>
    </source>
</reference>
<accession>A0ABW5J7U8</accession>
<keyword evidence="3" id="KW-0444">Lipid biosynthesis</keyword>
<dbReference type="PANTHER" id="PTHR14269:SF61">
    <property type="entry name" value="CDP-DIACYLGLYCEROL--SERINE O-PHOSPHATIDYLTRANSFERASE"/>
    <property type="match status" value="1"/>
</dbReference>
<evidence type="ECO:0000256" key="6">
    <source>
        <dbReference type="ARBA" id="ARBA00022989"/>
    </source>
</evidence>
<dbReference type="PROSITE" id="PS00379">
    <property type="entry name" value="CDP_ALCOHOL_P_TRANSF"/>
    <property type="match status" value="1"/>
</dbReference>
<evidence type="ECO:0000256" key="1">
    <source>
        <dbReference type="ARBA" id="ARBA00004141"/>
    </source>
</evidence>
<keyword evidence="6 12" id="KW-1133">Transmembrane helix</keyword>
<sequence length="251" mass="27812">MKLFTVPNLMTLGNLLCGCFGIVFVFQGELTYAAYLIFVAGILDFLDGFVARLLKQHSAIGKELDSLADMATFGVLPAFIVARLISDTMHKDSFLSNFVSSSLVSQISFHPLSYVAFILALFSALRLAKFNVDTRQSDSFIGVPTPANAFVVAAFPLILEFNPNYAFIVHNNVFLIGYSLLMSYLLVSEIPLFALKFKNFSWVDNKIKYIFIILSVILLVVLQFLGIPLVIFLYIALSLINNKSAPVPKGE</sequence>
<evidence type="ECO:0000256" key="10">
    <source>
        <dbReference type="ARBA" id="ARBA00023264"/>
    </source>
</evidence>
<feature type="transmembrane region" description="Helical" evidence="12">
    <location>
        <begin position="7"/>
        <end position="26"/>
    </location>
</feature>
<evidence type="ECO:0000313" key="14">
    <source>
        <dbReference type="Proteomes" id="UP001597510"/>
    </source>
</evidence>
<evidence type="ECO:0000256" key="7">
    <source>
        <dbReference type="ARBA" id="ARBA00023098"/>
    </source>
</evidence>
<keyword evidence="4 11" id="KW-0808">Transferase</keyword>
<dbReference type="EMBL" id="JBHULC010000008">
    <property type="protein sequence ID" value="MFD2521097.1"/>
    <property type="molecule type" value="Genomic_DNA"/>
</dbReference>
<dbReference type="InterPro" id="IPR000462">
    <property type="entry name" value="CDP-OH_P_trans"/>
</dbReference>
<evidence type="ECO:0000256" key="4">
    <source>
        <dbReference type="ARBA" id="ARBA00022679"/>
    </source>
</evidence>
<dbReference type="PANTHER" id="PTHR14269">
    <property type="entry name" value="CDP-DIACYLGLYCEROL--GLYCEROL-3-PHOSPHATE 3-PHOSPHATIDYLTRANSFERASE-RELATED"/>
    <property type="match status" value="1"/>
</dbReference>
<evidence type="ECO:0000256" key="9">
    <source>
        <dbReference type="ARBA" id="ARBA00023209"/>
    </source>
</evidence>